<evidence type="ECO:0000313" key="1">
    <source>
        <dbReference type="EMBL" id="CAI9914532.1"/>
    </source>
</evidence>
<evidence type="ECO:0000313" key="4">
    <source>
        <dbReference type="EMBL" id="CAL6066278.1"/>
    </source>
</evidence>
<dbReference type="AlphaFoldDB" id="A0AA86TF68"/>
<reference evidence="1" key="1">
    <citation type="submission" date="2023-06" db="EMBL/GenBank/DDBJ databases">
        <authorList>
            <person name="Kurt Z."/>
        </authorList>
    </citation>
    <scope>NUCLEOTIDE SEQUENCE</scope>
</reference>
<protein>
    <submittedName>
        <fullName evidence="3">Hypothetical_protein</fullName>
    </submittedName>
</protein>
<evidence type="ECO:0000313" key="3">
    <source>
        <dbReference type="EMBL" id="CAL6052377.1"/>
    </source>
</evidence>
<dbReference type="EMBL" id="CAXDID020000259">
    <property type="protein sequence ID" value="CAL6066278.1"/>
    <property type="molecule type" value="Genomic_DNA"/>
</dbReference>
<gene>
    <name evidence="1" type="ORF">HINF_LOCUS2177</name>
    <name evidence="3" type="ORF">HINF_LOCUS44819</name>
    <name evidence="4" type="ORF">HINF_LOCUS52245</name>
    <name evidence="2" type="ORF">HINF_LOCUS8851</name>
</gene>
<comment type="caution">
    <text evidence="1">The sequence shown here is derived from an EMBL/GenBank/DDBJ whole genome shotgun (WGS) entry which is preliminary data.</text>
</comment>
<reference evidence="3 5" key="2">
    <citation type="submission" date="2024-07" db="EMBL/GenBank/DDBJ databases">
        <authorList>
            <person name="Akdeniz Z."/>
        </authorList>
    </citation>
    <scope>NUCLEOTIDE SEQUENCE [LARGE SCALE GENOMIC DNA]</scope>
</reference>
<dbReference type="EMBL" id="CAXDID020000192">
    <property type="protein sequence ID" value="CAL6052377.1"/>
    <property type="molecule type" value="Genomic_DNA"/>
</dbReference>
<dbReference type="EMBL" id="CATOUU010000217">
    <property type="protein sequence ID" value="CAI9921206.1"/>
    <property type="molecule type" value="Genomic_DNA"/>
</dbReference>
<keyword evidence="5" id="KW-1185">Reference proteome</keyword>
<organism evidence="1">
    <name type="scientific">Hexamita inflata</name>
    <dbReference type="NCBI Taxonomy" id="28002"/>
    <lineage>
        <taxon>Eukaryota</taxon>
        <taxon>Metamonada</taxon>
        <taxon>Diplomonadida</taxon>
        <taxon>Hexamitidae</taxon>
        <taxon>Hexamitinae</taxon>
        <taxon>Hexamita</taxon>
    </lineage>
</organism>
<accession>A0AA86TF68</accession>
<dbReference type="EMBL" id="CATOUU010000052">
    <property type="protein sequence ID" value="CAI9914532.1"/>
    <property type="molecule type" value="Genomic_DNA"/>
</dbReference>
<name>A0AA86TF68_9EUKA</name>
<dbReference type="Proteomes" id="UP001642409">
    <property type="component" value="Unassembled WGS sequence"/>
</dbReference>
<sequence>MSIEYTEIEKAYADVLYHKLTQKVNGRVNQRNAYKIQLISICVSKMLLNDGERDNLNYSLQTIQNLIGQNVQKLIIQFCQHLDYDLFISSQDLEVFIQKEKQKERSLNIVQ</sequence>
<evidence type="ECO:0000313" key="2">
    <source>
        <dbReference type="EMBL" id="CAI9921206.1"/>
    </source>
</evidence>
<proteinExistence type="predicted"/>
<evidence type="ECO:0000313" key="5">
    <source>
        <dbReference type="Proteomes" id="UP001642409"/>
    </source>
</evidence>